<dbReference type="HOGENOM" id="CLU_044334_0_1_9"/>
<dbReference type="KEGG" id="bmet:BMMGA3_03980"/>
<dbReference type="OrthoDB" id="7869153at2"/>
<dbReference type="GO" id="GO:0005524">
    <property type="term" value="F:ATP binding"/>
    <property type="evidence" value="ECO:0007669"/>
    <property type="project" value="UniProtKB-UniRule"/>
</dbReference>
<dbReference type="RefSeq" id="WP_004433355.1">
    <property type="nucleotide sequence ID" value="NZ_ADWW01000002.1"/>
</dbReference>
<evidence type="ECO:0000313" key="3">
    <source>
        <dbReference type="EMBL" id="AIE59236.1"/>
    </source>
</evidence>
<dbReference type="PANTHER" id="PTHR21621:SF0">
    <property type="entry name" value="BETA-CITRYLGLUTAMATE SYNTHASE B-RELATED"/>
    <property type="match status" value="1"/>
</dbReference>
<proteinExistence type="predicted"/>
<reference evidence="3 4" key="1">
    <citation type="journal article" date="2015" name="BMC Genomics">
        <title>Transcriptome analysis of thermophilic methylotrophic Bacillus methanolicus MGA3 using RNA-sequencing provides detailed insights into its previously uncharted transcriptional landscape.</title>
        <authorList>
            <person name="Irla M."/>
            <person name="Neshat A."/>
            <person name="Brautaset T."/>
            <person name="Ruckert C."/>
            <person name="Kalinowski J."/>
            <person name="Wendisch V.F."/>
        </authorList>
    </citation>
    <scope>NUCLEOTIDE SEQUENCE [LARGE SCALE GENOMIC DNA]</scope>
    <source>
        <strain evidence="4">MGA3 / ATCC 53907</strain>
    </source>
</reference>
<keyword evidence="1" id="KW-0547">Nucleotide-binding</keyword>
<evidence type="ECO:0000259" key="2">
    <source>
        <dbReference type="PROSITE" id="PS50975"/>
    </source>
</evidence>
<dbReference type="InterPro" id="IPR011761">
    <property type="entry name" value="ATP-grasp"/>
</dbReference>
<accession>I3E7D7</accession>
<feature type="domain" description="ATP-grasp" evidence="2">
    <location>
        <begin position="212"/>
        <end position="453"/>
    </location>
</feature>
<gene>
    <name evidence="3" type="ORF">BMMGA3_03980</name>
</gene>
<dbReference type="EMBL" id="CP007739">
    <property type="protein sequence ID" value="AIE59236.1"/>
    <property type="molecule type" value="Genomic_DNA"/>
</dbReference>
<keyword evidence="4" id="KW-1185">Reference proteome</keyword>
<evidence type="ECO:0000313" key="4">
    <source>
        <dbReference type="Proteomes" id="UP000027602"/>
    </source>
</evidence>
<dbReference type="Gene3D" id="3.30.1490.20">
    <property type="entry name" value="ATP-grasp fold, A domain"/>
    <property type="match status" value="1"/>
</dbReference>
<evidence type="ECO:0000256" key="1">
    <source>
        <dbReference type="PROSITE-ProRule" id="PRU00409"/>
    </source>
</evidence>
<dbReference type="PANTHER" id="PTHR21621">
    <property type="entry name" value="RIBOSOMAL PROTEIN S6 MODIFICATION PROTEIN"/>
    <property type="match status" value="1"/>
</dbReference>
<dbReference type="GO" id="GO:0005737">
    <property type="term" value="C:cytoplasm"/>
    <property type="evidence" value="ECO:0007669"/>
    <property type="project" value="TreeGrafter"/>
</dbReference>
<protein>
    <submittedName>
        <fullName evidence="3">Glutathione synthetase ATP-binding protein</fullName>
    </submittedName>
</protein>
<dbReference type="GO" id="GO:0016879">
    <property type="term" value="F:ligase activity, forming carbon-nitrogen bonds"/>
    <property type="evidence" value="ECO:0007669"/>
    <property type="project" value="TreeGrafter"/>
</dbReference>
<dbReference type="Pfam" id="PF14398">
    <property type="entry name" value="ATPgrasp_YheCD"/>
    <property type="match status" value="1"/>
</dbReference>
<keyword evidence="1 3" id="KW-0067">ATP-binding</keyword>
<name>I3E7D7_BACMM</name>
<sequence length="459" mass="52991">MTFTLYSIKVKPLTTFENEDDSIYANNKLLQKLGIKNSTILNLCFGRKSINVKAIESDCPPNELIIPEGLMEKILLPKGTFCIHYCPQNFTIILGPVIALLTEISENKDSSPDFRSVHAFCEEIHHGLSEIGGLFYVFTLKDFSKESITGYCFEKECWTKRNLPLPDVIYNRIHSRRLEYGALFQQLYRYVQEHNISFFNYRFLSKWEVHNMLLLEEHMHPYLPKTSLYSKESLEKMLDEHYSVFLKPIHGSQGRNIFRLSKQRNEFFLKTSVESIDDSTRLHSLTQLLETLEKQTKKRLYLIQEEIPLITYDERKLDFRILCHKNKQESWIVTSSVARISALQQFVSNIAMGGEIIKPIKALSNCFDRAVALQIFALMKEIAVECAAIIEQQSDGVTGELGIDMGVDPSGHVWIIEVNSKPSKKFEEPGKKIRPSARAIVYYSTSLAFKYLQKKEEKS</sequence>
<dbReference type="eggNOG" id="COG0189">
    <property type="taxonomic scope" value="Bacteria"/>
</dbReference>
<dbReference type="Gene3D" id="3.30.470.20">
    <property type="entry name" value="ATP-grasp fold, B domain"/>
    <property type="match status" value="1"/>
</dbReference>
<dbReference type="Proteomes" id="UP000027602">
    <property type="component" value="Chromosome"/>
</dbReference>
<dbReference type="STRING" id="796606.BMMGA3_03980"/>
<dbReference type="AlphaFoldDB" id="I3E7D7"/>
<dbReference type="PROSITE" id="PS50975">
    <property type="entry name" value="ATP_GRASP"/>
    <property type="match status" value="1"/>
</dbReference>
<dbReference type="InterPro" id="IPR026838">
    <property type="entry name" value="YheC/D"/>
</dbReference>
<organism evidence="3 4">
    <name type="scientific">Bacillus methanolicus (strain MGA3 / ATCC 53907)</name>
    <dbReference type="NCBI Taxonomy" id="796606"/>
    <lineage>
        <taxon>Bacteria</taxon>
        <taxon>Bacillati</taxon>
        <taxon>Bacillota</taxon>
        <taxon>Bacilli</taxon>
        <taxon>Bacillales</taxon>
        <taxon>Bacillaceae</taxon>
        <taxon>Bacillus</taxon>
    </lineage>
</organism>
<dbReference type="InterPro" id="IPR013815">
    <property type="entry name" value="ATP_grasp_subdomain_1"/>
</dbReference>
<dbReference type="SUPFAM" id="SSF56059">
    <property type="entry name" value="Glutathione synthetase ATP-binding domain-like"/>
    <property type="match status" value="1"/>
</dbReference>
<dbReference type="GO" id="GO:0046872">
    <property type="term" value="F:metal ion binding"/>
    <property type="evidence" value="ECO:0007669"/>
    <property type="project" value="InterPro"/>
</dbReference>